<geneLocation type="plasmid" evidence="1 2">
    <name>VS116_lp36</name>
</geneLocation>
<evidence type="ECO:0000313" key="1">
    <source>
        <dbReference type="EMBL" id="ACN52802.1"/>
    </source>
</evidence>
<organism evidence="1 2">
    <name type="scientific">Borreliella valaisiana VS116</name>
    <dbReference type="NCBI Taxonomy" id="445987"/>
    <lineage>
        <taxon>Bacteria</taxon>
        <taxon>Pseudomonadati</taxon>
        <taxon>Spirochaetota</taxon>
        <taxon>Spirochaetia</taxon>
        <taxon>Spirochaetales</taxon>
        <taxon>Borreliaceae</taxon>
        <taxon>Borreliella</taxon>
    </lineage>
</organism>
<proteinExistence type="predicted"/>
<dbReference type="HOGENOM" id="CLU_3305768_0_0_12"/>
<keyword evidence="2" id="KW-1185">Reference proteome</keyword>
<sequence>MRFHCFLYLRILFFFILNVHNFNSKVNTFIKNIKKNFVI</sequence>
<keyword evidence="1" id="KW-0614">Plasmid</keyword>
<gene>
    <name evidence="1" type="ORF">BVAVS116_K0019</name>
</gene>
<protein>
    <submittedName>
        <fullName evidence="1">Uncharacterized protein</fullName>
    </submittedName>
</protein>
<evidence type="ECO:0000313" key="2">
    <source>
        <dbReference type="Proteomes" id="UP000006163"/>
    </source>
</evidence>
<dbReference type="Proteomes" id="UP000006163">
    <property type="component" value="Plasmid VS116_lp36"/>
</dbReference>
<name>C0R8L2_BORVA</name>
<accession>C0R8L2</accession>
<dbReference type="AlphaFoldDB" id="C0R8L2"/>
<reference evidence="1 2" key="1">
    <citation type="journal article" date="2012" name="J. Bacteriol.">
        <title>Whole-Genome Sequences of Borrelia bissettii, Borrelia valaisiana, and Borrelia spielmanii.</title>
        <authorList>
            <person name="Schutzer S.E."/>
            <person name="Fraser-Liggett C.M."/>
            <person name="Qiu W.G."/>
            <person name="Kraiczy P."/>
            <person name="Mongodin E.F."/>
            <person name="Dunn J.J."/>
            <person name="Luft B.J."/>
            <person name="Casjens S.R."/>
        </authorList>
    </citation>
    <scope>NUCLEOTIDE SEQUENCE [LARGE SCALE GENOMIC DNA]</scope>
    <source>
        <strain evidence="1 2">VS116</strain>
        <plasmid evidence="1">VS116_lp36</plasmid>
    </source>
</reference>
<dbReference type="EMBL" id="CP001436">
    <property type="protein sequence ID" value="ACN52802.1"/>
    <property type="molecule type" value="Genomic_DNA"/>
</dbReference>